<sequence length="128" mass="15122">MQLYNSSDVTLCRAFPSNFTGVDWYHQIEERRIYSFEQFAAMFLSKFASRRRRTLTISALFKVRQRKGEALKNFYERWMLVAMSVKDVKPPILGCCLDECTTSEELCRRCQRGTWSPRRTWTVGSKKS</sequence>
<evidence type="ECO:0000313" key="2">
    <source>
        <dbReference type="EMBL" id="CAL1398800.1"/>
    </source>
</evidence>
<organism evidence="2 3">
    <name type="scientific">Linum trigynum</name>
    <dbReference type="NCBI Taxonomy" id="586398"/>
    <lineage>
        <taxon>Eukaryota</taxon>
        <taxon>Viridiplantae</taxon>
        <taxon>Streptophyta</taxon>
        <taxon>Embryophyta</taxon>
        <taxon>Tracheophyta</taxon>
        <taxon>Spermatophyta</taxon>
        <taxon>Magnoliopsida</taxon>
        <taxon>eudicotyledons</taxon>
        <taxon>Gunneridae</taxon>
        <taxon>Pentapetalae</taxon>
        <taxon>rosids</taxon>
        <taxon>fabids</taxon>
        <taxon>Malpighiales</taxon>
        <taxon>Linaceae</taxon>
        <taxon>Linum</taxon>
    </lineage>
</organism>
<dbReference type="Pfam" id="PF03732">
    <property type="entry name" value="Retrotrans_gag"/>
    <property type="match status" value="1"/>
</dbReference>
<name>A0AAV2FMC6_9ROSI</name>
<dbReference type="PANTHER" id="PTHR33223">
    <property type="entry name" value="CCHC-TYPE DOMAIN-CONTAINING PROTEIN"/>
    <property type="match status" value="1"/>
</dbReference>
<reference evidence="2 3" key="1">
    <citation type="submission" date="2024-04" db="EMBL/GenBank/DDBJ databases">
        <authorList>
            <person name="Fracassetti M."/>
        </authorList>
    </citation>
    <scope>NUCLEOTIDE SEQUENCE [LARGE SCALE GENOMIC DNA]</scope>
</reference>
<gene>
    <name evidence="2" type="ORF">LTRI10_LOCUS39013</name>
</gene>
<evidence type="ECO:0000313" key="3">
    <source>
        <dbReference type="Proteomes" id="UP001497516"/>
    </source>
</evidence>
<keyword evidence="3" id="KW-1185">Reference proteome</keyword>
<feature type="domain" description="Retrotransposon gag" evidence="1">
    <location>
        <begin position="23"/>
        <end position="87"/>
    </location>
</feature>
<proteinExistence type="predicted"/>
<dbReference type="EMBL" id="OZ034820">
    <property type="protein sequence ID" value="CAL1398800.1"/>
    <property type="molecule type" value="Genomic_DNA"/>
</dbReference>
<dbReference type="InterPro" id="IPR005162">
    <property type="entry name" value="Retrotrans_gag_dom"/>
</dbReference>
<dbReference type="PANTHER" id="PTHR33223:SF10">
    <property type="entry name" value="AMINOTRANSFERASE-LIKE PLANT MOBILE DOMAIN-CONTAINING PROTEIN"/>
    <property type="match status" value="1"/>
</dbReference>
<dbReference type="Proteomes" id="UP001497516">
    <property type="component" value="Chromosome 7"/>
</dbReference>
<dbReference type="AlphaFoldDB" id="A0AAV2FMC6"/>
<evidence type="ECO:0000259" key="1">
    <source>
        <dbReference type="Pfam" id="PF03732"/>
    </source>
</evidence>
<accession>A0AAV2FMC6</accession>
<protein>
    <recommendedName>
        <fullName evidence="1">Retrotransposon gag domain-containing protein</fullName>
    </recommendedName>
</protein>